<dbReference type="PANTHER" id="PTHR12224:SF25">
    <property type="entry name" value="BETA-1,4-N-ACETYLGLUCOSAMINYLTRANSFERASE FAMILY PROTEIN"/>
    <property type="match status" value="1"/>
</dbReference>
<dbReference type="HOGENOM" id="CLU_038606_0_0_1"/>
<protein>
    <submittedName>
        <fullName evidence="1">N-acetylglucosaminyltransferase-like protein</fullName>
    </submittedName>
</protein>
<evidence type="ECO:0000313" key="1">
    <source>
        <dbReference type="EMBL" id="EFJ20110.1"/>
    </source>
</evidence>
<sequence length="360" mass="42087">MLSRKPRGRKILAAALVLVLILCLHAGYSNFLSLSYFLRPVWDTPPKPFDFITHYFAHNLSRSDLCELHNWEVRETPRRVFDAIIFSNELDLLEIRWRELYPFVTKFVLLEANGTFTGLAKPLFFAKNSYRFLFAASKLFYREIWTRPLLENESPFTTEVFQRQQMDRALVAAGIEEGDIVIMSDADEIPSWHTLELLRWCDGFPSPMHLQMRNYLYSFEFLVDEKAWRPCVHLYQPGATKYGHFRRSDFILADAGWHCSFCFRHVSEILFKIRAYSHADRLKASRLGSVDAEIRIQDAVCKGRDLFGLLPEEYTFKELVAKMGNAARSHAAVHLPLWLLRNAHKFKFLLPGHCLREYDP</sequence>
<keyword evidence="2" id="KW-1185">Reference proteome</keyword>
<dbReference type="OrthoDB" id="6474464at2759"/>
<dbReference type="eggNOG" id="ENOG502QPVW">
    <property type="taxonomic scope" value="Eukaryota"/>
</dbReference>
<dbReference type="Gramene" id="EFJ20110">
    <property type="protein sequence ID" value="EFJ20110"/>
    <property type="gene ID" value="SELMODRAFT_109556"/>
</dbReference>
<dbReference type="KEGG" id="smo:SELMODRAFT_109556"/>
<keyword evidence="1" id="KW-0328">Glycosyltransferase</keyword>
<dbReference type="Pfam" id="PF04724">
    <property type="entry name" value="Glyco_transf_17"/>
    <property type="match status" value="1"/>
</dbReference>
<dbReference type="STRING" id="88036.D8S5S9"/>
<proteinExistence type="predicted"/>
<dbReference type="OMA" id="RYHDKMI"/>
<dbReference type="GO" id="GO:0016757">
    <property type="term" value="F:glycosyltransferase activity"/>
    <property type="evidence" value="ECO:0000318"/>
    <property type="project" value="GO_Central"/>
</dbReference>
<dbReference type="FunCoup" id="D8S5S9">
    <property type="interactions" value="207"/>
</dbReference>
<dbReference type="InterPro" id="IPR006813">
    <property type="entry name" value="Glyco_trans_17"/>
</dbReference>
<dbReference type="GO" id="GO:0006044">
    <property type="term" value="P:N-acetylglucosamine metabolic process"/>
    <property type="evidence" value="ECO:0000318"/>
    <property type="project" value="GO_Central"/>
</dbReference>
<organism evidence="2">
    <name type="scientific">Selaginella moellendorffii</name>
    <name type="common">Spikemoss</name>
    <dbReference type="NCBI Taxonomy" id="88036"/>
    <lineage>
        <taxon>Eukaryota</taxon>
        <taxon>Viridiplantae</taxon>
        <taxon>Streptophyta</taxon>
        <taxon>Embryophyta</taxon>
        <taxon>Tracheophyta</taxon>
        <taxon>Lycopodiopsida</taxon>
        <taxon>Selaginellales</taxon>
        <taxon>Selaginellaceae</taxon>
        <taxon>Selaginella</taxon>
    </lineage>
</organism>
<keyword evidence="1" id="KW-0808">Transferase</keyword>
<dbReference type="Proteomes" id="UP000001514">
    <property type="component" value="Unassembled WGS sequence"/>
</dbReference>
<dbReference type="GO" id="GO:0003830">
    <property type="term" value="F:beta-1,4-mannosylglycoprotein 4-beta-N-acetylglucosaminyltransferase activity"/>
    <property type="evidence" value="ECO:0007669"/>
    <property type="project" value="InterPro"/>
</dbReference>
<name>D8S5S9_SELML</name>
<dbReference type="AlphaFoldDB" id="D8S5S9"/>
<gene>
    <name evidence="1" type="primary">GT17A2</name>
    <name evidence="1" type="ORF">SELMODRAFT_109556</name>
</gene>
<dbReference type="EMBL" id="GL377603">
    <property type="protein sequence ID" value="EFJ20110.1"/>
    <property type="molecule type" value="Genomic_DNA"/>
</dbReference>
<dbReference type="InParanoid" id="D8S5S9"/>
<dbReference type="GeneID" id="9658938"/>
<evidence type="ECO:0000313" key="2">
    <source>
        <dbReference type="Proteomes" id="UP000001514"/>
    </source>
</evidence>
<reference evidence="1 2" key="1">
    <citation type="journal article" date="2011" name="Science">
        <title>The Selaginella genome identifies genetic changes associated with the evolution of vascular plants.</title>
        <authorList>
            <person name="Banks J.A."/>
            <person name="Nishiyama T."/>
            <person name="Hasebe M."/>
            <person name="Bowman J.L."/>
            <person name="Gribskov M."/>
            <person name="dePamphilis C."/>
            <person name="Albert V.A."/>
            <person name="Aono N."/>
            <person name="Aoyama T."/>
            <person name="Ambrose B.A."/>
            <person name="Ashton N.W."/>
            <person name="Axtell M.J."/>
            <person name="Barker E."/>
            <person name="Barker M.S."/>
            <person name="Bennetzen J.L."/>
            <person name="Bonawitz N.D."/>
            <person name="Chapple C."/>
            <person name="Cheng C."/>
            <person name="Correa L.G."/>
            <person name="Dacre M."/>
            <person name="DeBarry J."/>
            <person name="Dreyer I."/>
            <person name="Elias M."/>
            <person name="Engstrom E.M."/>
            <person name="Estelle M."/>
            <person name="Feng L."/>
            <person name="Finet C."/>
            <person name="Floyd S.K."/>
            <person name="Frommer W.B."/>
            <person name="Fujita T."/>
            <person name="Gramzow L."/>
            <person name="Gutensohn M."/>
            <person name="Harholt J."/>
            <person name="Hattori M."/>
            <person name="Heyl A."/>
            <person name="Hirai T."/>
            <person name="Hiwatashi Y."/>
            <person name="Ishikawa M."/>
            <person name="Iwata M."/>
            <person name="Karol K.G."/>
            <person name="Koehler B."/>
            <person name="Kolukisaoglu U."/>
            <person name="Kubo M."/>
            <person name="Kurata T."/>
            <person name="Lalonde S."/>
            <person name="Li K."/>
            <person name="Li Y."/>
            <person name="Litt A."/>
            <person name="Lyons E."/>
            <person name="Manning G."/>
            <person name="Maruyama T."/>
            <person name="Michael T.P."/>
            <person name="Mikami K."/>
            <person name="Miyazaki S."/>
            <person name="Morinaga S."/>
            <person name="Murata T."/>
            <person name="Mueller-Roeber B."/>
            <person name="Nelson D.R."/>
            <person name="Obara M."/>
            <person name="Oguri Y."/>
            <person name="Olmstead R.G."/>
            <person name="Onodera N."/>
            <person name="Petersen B.L."/>
            <person name="Pils B."/>
            <person name="Prigge M."/>
            <person name="Rensing S.A."/>
            <person name="Riano-Pachon D.M."/>
            <person name="Roberts A.W."/>
            <person name="Sato Y."/>
            <person name="Scheller H.V."/>
            <person name="Schulz B."/>
            <person name="Schulz C."/>
            <person name="Shakirov E.V."/>
            <person name="Shibagaki N."/>
            <person name="Shinohara N."/>
            <person name="Shippen D.E."/>
            <person name="Soerensen I."/>
            <person name="Sotooka R."/>
            <person name="Sugimoto N."/>
            <person name="Sugita M."/>
            <person name="Sumikawa N."/>
            <person name="Tanurdzic M."/>
            <person name="Theissen G."/>
            <person name="Ulvskov P."/>
            <person name="Wakazuki S."/>
            <person name="Weng J.K."/>
            <person name="Willats W.W."/>
            <person name="Wipf D."/>
            <person name="Wolf P.G."/>
            <person name="Yang L."/>
            <person name="Zimmer A.D."/>
            <person name="Zhu Q."/>
            <person name="Mitros T."/>
            <person name="Hellsten U."/>
            <person name="Loque D."/>
            <person name="Otillar R."/>
            <person name="Salamov A."/>
            <person name="Schmutz J."/>
            <person name="Shapiro H."/>
            <person name="Lindquist E."/>
            <person name="Lucas S."/>
            <person name="Rokhsar D."/>
            <person name="Grigoriev I.V."/>
        </authorList>
    </citation>
    <scope>NUCLEOTIDE SEQUENCE [LARGE SCALE GENOMIC DNA]</scope>
</reference>
<dbReference type="GO" id="GO:0016020">
    <property type="term" value="C:membrane"/>
    <property type="evidence" value="ECO:0007669"/>
    <property type="project" value="InterPro"/>
</dbReference>
<accession>D8S5S9</accession>
<dbReference type="PANTHER" id="PTHR12224">
    <property type="entry name" value="BETA-1,4-MANNOSYL-GLYCOPROTEIN BETA-1,4-N-ACETYLGLUCOSAMINYL-TRANSFERASE"/>
    <property type="match status" value="1"/>
</dbReference>